<dbReference type="PANTHER" id="PTHR33677:SF3">
    <property type="entry name" value="COPPER-SENSING TRANSCRIPTIONAL REPRESSOR RICR"/>
    <property type="match status" value="1"/>
</dbReference>
<dbReference type="InterPro" id="IPR038390">
    <property type="entry name" value="Metal_Tscrpt_repr_sf"/>
</dbReference>
<dbReference type="Gene3D" id="1.20.58.1000">
    <property type="entry name" value="Metal-sensitive repressor, helix protomer"/>
    <property type="match status" value="1"/>
</dbReference>
<keyword evidence="2" id="KW-1185">Reference proteome</keyword>
<dbReference type="InterPro" id="IPR003735">
    <property type="entry name" value="Metal_Tscrpt_repr"/>
</dbReference>
<dbReference type="Pfam" id="PF02583">
    <property type="entry name" value="Trns_repr_metal"/>
    <property type="match status" value="1"/>
</dbReference>
<sequence>MYVRDKEGILRRLKLLEGQIRGIAKMVEEDRYCIDILNQIEACKGALEKVALLVLEGHLKGCVKRAIKTGEEEPVIQELLEVLDKFIK</sequence>
<accession>A0A1L8CUD7</accession>
<dbReference type="GO" id="GO:0046872">
    <property type="term" value="F:metal ion binding"/>
    <property type="evidence" value="ECO:0007669"/>
    <property type="project" value="InterPro"/>
</dbReference>
<dbReference type="EMBL" id="BDJK01000015">
    <property type="protein sequence ID" value="GAV22507.1"/>
    <property type="molecule type" value="Genomic_DNA"/>
</dbReference>
<gene>
    <name evidence="1" type="ORF">cpu_10170</name>
</gene>
<protein>
    <submittedName>
        <fullName evidence="1">Transcriptional regulator</fullName>
    </submittedName>
</protein>
<dbReference type="PANTHER" id="PTHR33677">
    <property type="entry name" value="TRANSCRIPTIONAL REPRESSOR FRMR-RELATED"/>
    <property type="match status" value="1"/>
</dbReference>
<dbReference type="STRING" id="870242.cpu_10170"/>
<dbReference type="RefSeq" id="WP_075858991.1">
    <property type="nucleotide sequence ID" value="NZ_BDJK01000015.1"/>
</dbReference>
<evidence type="ECO:0000313" key="1">
    <source>
        <dbReference type="EMBL" id="GAV22507.1"/>
    </source>
</evidence>
<reference evidence="2" key="1">
    <citation type="submission" date="2016-12" db="EMBL/GenBank/DDBJ databases">
        <title>Draft Genome Sequences od Carboxydothermus pertinax and islandicus, Hydrogenogenic Carboxydotrophic Bacteria.</title>
        <authorList>
            <person name="Fukuyama Y."/>
            <person name="Ohmae K."/>
            <person name="Yoneda Y."/>
            <person name="Yoshida T."/>
            <person name="Sako Y."/>
        </authorList>
    </citation>
    <scope>NUCLEOTIDE SEQUENCE [LARGE SCALE GENOMIC DNA]</scope>
    <source>
        <strain evidence="2">Ug1</strain>
    </source>
</reference>
<dbReference type="CDD" id="cd10148">
    <property type="entry name" value="CsoR-like_DUF156"/>
    <property type="match status" value="1"/>
</dbReference>
<dbReference type="Proteomes" id="UP000187485">
    <property type="component" value="Unassembled WGS sequence"/>
</dbReference>
<organism evidence="1 2">
    <name type="scientific">Carboxydothermus pertinax</name>
    <dbReference type="NCBI Taxonomy" id="870242"/>
    <lineage>
        <taxon>Bacteria</taxon>
        <taxon>Bacillati</taxon>
        <taxon>Bacillota</taxon>
        <taxon>Clostridia</taxon>
        <taxon>Thermoanaerobacterales</taxon>
        <taxon>Thermoanaerobacteraceae</taxon>
        <taxon>Carboxydothermus</taxon>
    </lineage>
</organism>
<dbReference type="OrthoDB" id="9811244at2"/>
<name>A0A1L8CUD7_9THEO</name>
<evidence type="ECO:0000313" key="2">
    <source>
        <dbReference type="Proteomes" id="UP000187485"/>
    </source>
</evidence>
<dbReference type="GO" id="GO:0003677">
    <property type="term" value="F:DNA binding"/>
    <property type="evidence" value="ECO:0007669"/>
    <property type="project" value="InterPro"/>
</dbReference>
<dbReference type="AlphaFoldDB" id="A0A1L8CUD7"/>
<comment type="caution">
    <text evidence="1">The sequence shown here is derived from an EMBL/GenBank/DDBJ whole genome shotgun (WGS) entry which is preliminary data.</text>
</comment>
<proteinExistence type="predicted"/>
<dbReference type="GO" id="GO:0045892">
    <property type="term" value="P:negative regulation of DNA-templated transcription"/>
    <property type="evidence" value="ECO:0007669"/>
    <property type="project" value="UniProtKB-ARBA"/>
</dbReference>